<comment type="caution">
    <text evidence="1">The sequence shown here is derived from an EMBL/GenBank/DDBJ whole genome shotgun (WGS) entry which is preliminary data.</text>
</comment>
<dbReference type="RefSeq" id="WP_216568608.1">
    <property type="nucleotide sequence ID" value="NZ_JAHLOQ010000005.1"/>
</dbReference>
<sequence length="347" mass="40089">MKYTVSGFFQPAAQELGLDYLDLGILRWFVDFKNTGKMISKKLQGKIYYWVSYKAIVSDLPTLRLQKDAIYRRLRKMCNLGVLKKRVVCDMGKYSFYAFDKNYLKLIKCEQMCEGASAENPVADSDGFDDNFISGDFNDNFGEGFIDDDFVDNAFNNLGEFIDEGSDFSPCSPSVDSSAEHVDLKPDQIEDNPNAPVLNPEQNINLLNQSIKSHTHKSEQYSPEVLAQLLLCLIRQHNPKFKTPNMKHWIKTFDCILKYDERDPKEVYELIKWVHTESAFWSCQILSPSNLRKHYDRLICRRNYESNKFVPRSLGQTAVYDAHETQENSMIINSIYGSYNLVGFEDI</sequence>
<organism evidence="1 2">
    <name type="scientific">Intestinibacter bartlettii</name>
    <dbReference type="NCBI Taxonomy" id="261299"/>
    <lineage>
        <taxon>Bacteria</taxon>
        <taxon>Bacillati</taxon>
        <taxon>Bacillota</taxon>
        <taxon>Clostridia</taxon>
        <taxon>Peptostreptococcales</taxon>
        <taxon>Peptostreptococcaceae</taxon>
        <taxon>Intestinibacter</taxon>
    </lineage>
</organism>
<reference evidence="1 2" key="1">
    <citation type="submission" date="2021-06" db="EMBL/GenBank/DDBJ databases">
        <authorList>
            <person name="Sun Q."/>
            <person name="Li D."/>
        </authorList>
    </citation>
    <scope>NUCLEOTIDE SEQUENCE [LARGE SCALE GENOMIC DNA]</scope>
    <source>
        <strain evidence="1 2">N19</strain>
    </source>
</reference>
<evidence type="ECO:0000313" key="2">
    <source>
        <dbReference type="Proteomes" id="UP001196301"/>
    </source>
</evidence>
<proteinExistence type="predicted"/>
<keyword evidence="2" id="KW-1185">Reference proteome</keyword>
<dbReference type="EMBL" id="JAHLOQ010000005">
    <property type="protein sequence ID" value="MBU5335474.1"/>
    <property type="molecule type" value="Genomic_DNA"/>
</dbReference>
<evidence type="ECO:0000313" key="1">
    <source>
        <dbReference type="EMBL" id="MBU5335474.1"/>
    </source>
</evidence>
<protein>
    <recommendedName>
        <fullName evidence="3">Bacteriophage replication protein O</fullName>
    </recommendedName>
</protein>
<evidence type="ECO:0008006" key="3">
    <source>
        <dbReference type="Google" id="ProtNLM"/>
    </source>
</evidence>
<accession>A0ABS6DV43</accession>
<name>A0ABS6DV43_9FIRM</name>
<gene>
    <name evidence="1" type="ORF">KQI20_03385</name>
</gene>
<dbReference type="Proteomes" id="UP001196301">
    <property type="component" value="Unassembled WGS sequence"/>
</dbReference>